<dbReference type="Proteomes" id="UP001231941">
    <property type="component" value="Unassembled WGS sequence"/>
</dbReference>
<comment type="caution">
    <text evidence="1">The sequence shown here is derived from an EMBL/GenBank/DDBJ whole genome shotgun (WGS) entry which is preliminary data.</text>
</comment>
<evidence type="ECO:0000313" key="1">
    <source>
        <dbReference type="EMBL" id="MDP5273994.1"/>
    </source>
</evidence>
<proteinExistence type="predicted"/>
<organism evidence="1 2">
    <name type="scientific">Chengkuizengella axinellae</name>
    <dbReference type="NCBI Taxonomy" id="3064388"/>
    <lineage>
        <taxon>Bacteria</taxon>
        <taxon>Bacillati</taxon>
        <taxon>Bacillota</taxon>
        <taxon>Bacilli</taxon>
        <taxon>Bacillales</taxon>
        <taxon>Paenibacillaceae</taxon>
        <taxon>Chengkuizengella</taxon>
    </lineage>
</organism>
<sequence length="54" mass="6132">MKRSYHIYECHACIVVFGVEQAFEDQCNVYCPVCGTDTHMNGLGEGEMEESEIK</sequence>
<gene>
    <name evidence="1" type="ORF">Q5Y73_07750</name>
</gene>
<protein>
    <submittedName>
        <fullName evidence="1">Uncharacterized protein</fullName>
    </submittedName>
</protein>
<evidence type="ECO:0000313" key="2">
    <source>
        <dbReference type="Proteomes" id="UP001231941"/>
    </source>
</evidence>
<name>A0ABT9IX97_9BACL</name>
<dbReference type="EMBL" id="JAVAMP010000002">
    <property type="protein sequence ID" value="MDP5273994.1"/>
    <property type="molecule type" value="Genomic_DNA"/>
</dbReference>
<keyword evidence="2" id="KW-1185">Reference proteome</keyword>
<dbReference type="RefSeq" id="WP_305991285.1">
    <property type="nucleotide sequence ID" value="NZ_JAVAMP010000002.1"/>
</dbReference>
<accession>A0ABT9IX97</accession>
<reference evidence="1 2" key="1">
    <citation type="submission" date="2023-08" db="EMBL/GenBank/DDBJ databases">
        <authorList>
            <person name="Park J.-S."/>
        </authorList>
    </citation>
    <scope>NUCLEOTIDE SEQUENCE [LARGE SCALE GENOMIC DNA]</scope>
    <source>
        <strain evidence="1 2">2205SS18-9</strain>
    </source>
</reference>